<dbReference type="InterPro" id="IPR023485">
    <property type="entry name" value="Ptyr_pPase"/>
</dbReference>
<protein>
    <submittedName>
        <fullName evidence="3">DUF5714 domain-containing protein</fullName>
    </submittedName>
</protein>
<keyword evidence="1" id="KW-0059">Arsenical resistance</keyword>
<accession>A0ABS8FXS1</accession>
<name>A0ABS8FXS1_9FIRM</name>
<dbReference type="InterPro" id="IPR043768">
    <property type="entry name" value="DUF5714"/>
</dbReference>
<comment type="caution">
    <text evidence="3">The sequence shown here is derived from an EMBL/GenBank/DDBJ whole genome shotgun (WGS) entry which is preliminary data.</text>
</comment>
<dbReference type="Proteomes" id="UP001198151">
    <property type="component" value="Unassembled WGS sequence"/>
</dbReference>
<dbReference type="Pfam" id="PF01451">
    <property type="entry name" value="LMWPc"/>
    <property type="match status" value="1"/>
</dbReference>
<gene>
    <name evidence="3" type="ORF">LKD70_10520</name>
</gene>
<evidence type="ECO:0000259" key="2">
    <source>
        <dbReference type="SMART" id="SM00226"/>
    </source>
</evidence>
<dbReference type="PANTHER" id="PTHR43428:SF1">
    <property type="entry name" value="ARSENATE REDUCTASE"/>
    <property type="match status" value="1"/>
</dbReference>
<dbReference type="InterPro" id="IPR036196">
    <property type="entry name" value="Ptyr_pPase_sf"/>
</dbReference>
<sequence>MECELCHKKEKSKTRCVNGHYVCNECHIQGVDSLIGMCMNEESKNPALILDKMMRMPFCHIHGPEHHIMVGMALLTAYRNAGGDIDLKNALTEMNSRGRSVPGGACGFWGACGAGISAGMFVSIATGSTPLDRENFALSHKMTASALTAIGDVGGPRCCKRDSYLSILQAVDFVNENLGIQMEQPEIQCVYSNLNNQCIGRRCPFFKKKKKIAFICVHNSCRSQIAEALGKKYLSDTYECYSAGTETKPQINQDAVRLMKQEYGIDMEKQQYSKLIQDIPEADIYVSMGCNVACPDIPGKKIMNWGLDDPTGQLDEVFLGVIRQIEDNIRKIAQNIER</sequence>
<dbReference type="CDD" id="cd16345">
    <property type="entry name" value="LMWP_ArsC"/>
    <property type="match status" value="1"/>
</dbReference>
<feature type="domain" description="Phosphotyrosine protein phosphatase I" evidence="2">
    <location>
        <begin position="210"/>
        <end position="335"/>
    </location>
</feature>
<dbReference type="SMART" id="SM00226">
    <property type="entry name" value="LMWPc"/>
    <property type="match status" value="1"/>
</dbReference>
<dbReference type="SUPFAM" id="SSF52788">
    <property type="entry name" value="Phosphotyrosine protein phosphatases I"/>
    <property type="match status" value="1"/>
</dbReference>
<dbReference type="EMBL" id="JAJEQX010000017">
    <property type="protein sequence ID" value="MCC2254847.1"/>
    <property type="molecule type" value="Genomic_DNA"/>
</dbReference>
<reference evidence="3 4" key="1">
    <citation type="submission" date="2021-10" db="EMBL/GenBank/DDBJ databases">
        <title>Anaerobic single-cell dispensing facilitates the cultivation of human gut bacteria.</title>
        <authorList>
            <person name="Afrizal A."/>
        </authorList>
    </citation>
    <scope>NUCLEOTIDE SEQUENCE [LARGE SCALE GENOMIC DNA]</scope>
    <source>
        <strain evidence="3 4">CLA-AA-H200</strain>
    </source>
</reference>
<evidence type="ECO:0000313" key="3">
    <source>
        <dbReference type="EMBL" id="MCC2254847.1"/>
    </source>
</evidence>
<dbReference type="Gene3D" id="3.40.50.2300">
    <property type="match status" value="1"/>
</dbReference>
<organism evidence="3 4">
    <name type="scientific">Ruminococcus turbiniformis</name>
    <dbReference type="NCBI Taxonomy" id="2881258"/>
    <lineage>
        <taxon>Bacteria</taxon>
        <taxon>Bacillati</taxon>
        <taxon>Bacillota</taxon>
        <taxon>Clostridia</taxon>
        <taxon>Eubacteriales</taxon>
        <taxon>Oscillospiraceae</taxon>
        <taxon>Ruminococcus</taxon>
    </lineage>
</organism>
<proteinExistence type="predicted"/>
<keyword evidence="4" id="KW-1185">Reference proteome</keyword>
<dbReference type="Pfam" id="PF18978">
    <property type="entry name" value="DUF5714"/>
    <property type="match status" value="1"/>
</dbReference>
<dbReference type="PANTHER" id="PTHR43428">
    <property type="entry name" value="ARSENATE REDUCTASE"/>
    <property type="match status" value="1"/>
</dbReference>
<evidence type="ECO:0000256" key="1">
    <source>
        <dbReference type="ARBA" id="ARBA00022849"/>
    </source>
</evidence>
<evidence type="ECO:0000313" key="4">
    <source>
        <dbReference type="Proteomes" id="UP001198151"/>
    </source>
</evidence>